<dbReference type="SMART" id="SM01118">
    <property type="entry name" value="CYTH"/>
    <property type="match status" value="1"/>
</dbReference>
<evidence type="ECO:0000259" key="2">
    <source>
        <dbReference type="PROSITE" id="PS51707"/>
    </source>
</evidence>
<dbReference type="Proteomes" id="UP000503278">
    <property type="component" value="Chromosome"/>
</dbReference>
<dbReference type="PANTHER" id="PTHR40114:SF1">
    <property type="entry name" value="SLR0698 PROTEIN"/>
    <property type="match status" value="1"/>
</dbReference>
<dbReference type="SUPFAM" id="SSF55154">
    <property type="entry name" value="CYTH-like phosphatases"/>
    <property type="match status" value="1"/>
</dbReference>
<proteinExistence type="predicted"/>
<feature type="active site" description="Proton acceptor" evidence="1">
    <location>
        <position position="31"/>
    </location>
</feature>
<dbReference type="InterPro" id="IPR033469">
    <property type="entry name" value="CYTH-like_dom_sf"/>
</dbReference>
<dbReference type="Pfam" id="PF01928">
    <property type="entry name" value="CYTH"/>
    <property type="match status" value="1"/>
</dbReference>
<dbReference type="CDD" id="cd07891">
    <property type="entry name" value="CYTH-like_CthTTM-like_1"/>
    <property type="match status" value="1"/>
</dbReference>
<reference evidence="3 4" key="1">
    <citation type="submission" date="2020-04" db="EMBL/GenBank/DDBJ databases">
        <title>Genome sequencing of novel species.</title>
        <authorList>
            <person name="Heo J."/>
            <person name="Kim S.-J."/>
            <person name="Kim J.-S."/>
            <person name="Hong S.-B."/>
            <person name="Kwon S.-W."/>
        </authorList>
    </citation>
    <scope>NUCLEOTIDE SEQUENCE [LARGE SCALE GENOMIC DNA]</scope>
    <source>
        <strain evidence="3 4">F39-2</strain>
    </source>
</reference>
<gene>
    <name evidence="3" type="ORF">HH214_10875</name>
</gene>
<dbReference type="PIRSF" id="PIRSF016487">
    <property type="entry name" value="CYTH_UCP016487"/>
    <property type="match status" value="1"/>
</dbReference>
<dbReference type="PROSITE" id="PS51707">
    <property type="entry name" value="CYTH"/>
    <property type="match status" value="1"/>
</dbReference>
<dbReference type="RefSeq" id="WP_169607591.1">
    <property type="nucleotide sequence ID" value="NZ_CP051682.1"/>
</dbReference>
<sequence>MGVEIERKFLVDKNRWQQLEKPEGTLYKQGYLLDSSEKVVRVRVAGENGYITIKGKSEGFSRKEYEYKIPVQDAEEMLAHFSGTVVEKTRVKITVAGKTWEVDEFAGANQGLLLAELELEHESEAFEHPEWLAEEVTEDERYYNVYLAKHPFSKW</sequence>
<evidence type="ECO:0000313" key="4">
    <source>
        <dbReference type="Proteomes" id="UP000503278"/>
    </source>
</evidence>
<evidence type="ECO:0000256" key="1">
    <source>
        <dbReference type="PIRSR" id="PIRSR016487-1"/>
    </source>
</evidence>
<organism evidence="3 4">
    <name type="scientific">Mucilaginibacter robiniae</name>
    <dbReference type="NCBI Taxonomy" id="2728022"/>
    <lineage>
        <taxon>Bacteria</taxon>
        <taxon>Pseudomonadati</taxon>
        <taxon>Bacteroidota</taxon>
        <taxon>Sphingobacteriia</taxon>
        <taxon>Sphingobacteriales</taxon>
        <taxon>Sphingobacteriaceae</taxon>
        <taxon>Mucilaginibacter</taxon>
    </lineage>
</organism>
<name>A0A7L5E665_9SPHI</name>
<dbReference type="InterPro" id="IPR023577">
    <property type="entry name" value="CYTH_domain"/>
</dbReference>
<dbReference type="EMBL" id="CP051682">
    <property type="protein sequence ID" value="QJD96333.1"/>
    <property type="molecule type" value="Genomic_DNA"/>
</dbReference>
<dbReference type="KEGG" id="mrob:HH214_10875"/>
<protein>
    <submittedName>
        <fullName evidence="3">CYTH domain-containing protein</fullName>
    </submittedName>
</protein>
<dbReference type="InterPro" id="IPR012042">
    <property type="entry name" value="NeuTTM/CthTTM-like"/>
</dbReference>
<dbReference type="PANTHER" id="PTHR40114">
    <property type="entry name" value="SLR0698 PROTEIN"/>
    <property type="match status" value="1"/>
</dbReference>
<keyword evidence="4" id="KW-1185">Reference proteome</keyword>
<dbReference type="AlphaFoldDB" id="A0A7L5E665"/>
<accession>A0A7L5E665</accession>
<feature type="domain" description="CYTH" evidence="2">
    <location>
        <begin position="2"/>
        <end position="149"/>
    </location>
</feature>
<evidence type="ECO:0000313" key="3">
    <source>
        <dbReference type="EMBL" id="QJD96333.1"/>
    </source>
</evidence>
<dbReference type="Gene3D" id="2.40.320.10">
    <property type="entry name" value="Hypothetical Protein Pfu-838710-001"/>
    <property type="match status" value="1"/>
</dbReference>